<evidence type="ECO:0008006" key="4">
    <source>
        <dbReference type="Google" id="ProtNLM"/>
    </source>
</evidence>
<dbReference type="PANTHER" id="PTHR34322">
    <property type="entry name" value="TRANSPOSASE, Y1_TNP DOMAIN-CONTAINING"/>
    <property type="match status" value="1"/>
</dbReference>
<accession>A0A1J5DQY1</accession>
<dbReference type="PANTHER" id="PTHR34322:SF2">
    <property type="entry name" value="TRANSPOSASE IS200-LIKE DOMAIN-CONTAINING PROTEIN"/>
    <property type="match status" value="1"/>
</dbReference>
<dbReference type="GO" id="GO:0004803">
    <property type="term" value="F:transposase activity"/>
    <property type="evidence" value="ECO:0007669"/>
    <property type="project" value="InterPro"/>
</dbReference>
<dbReference type="EMBL" id="MNYI01000175">
    <property type="protein sequence ID" value="OIP38529.1"/>
    <property type="molecule type" value="Genomic_DNA"/>
</dbReference>
<dbReference type="AlphaFoldDB" id="A0A1J5DQY1"/>
<protein>
    <recommendedName>
        <fullName evidence="4">Transposase IS200-like domain-containing protein</fullName>
    </recommendedName>
</protein>
<dbReference type="Proteomes" id="UP000183085">
    <property type="component" value="Unassembled WGS sequence"/>
</dbReference>
<keyword evidence="1" id="KW-0812">Transmembrane</keyword>
<dbReference type="GO" id="GO:0006313">
    <property type="term" value="P:DNA transposition"/>
    <property type="evidence" value="ECO:0007669"/>
    <property type="project" value="InterPro"/>
</dbReference>
<gene>
    <name evidence="2" type="ORF">AUJ95_06640</name>
</gene>
<dbReference type="GO" id="GO:0003677">
    <property type="term" value="F:DNA binding"/>
    <property type="evidence" value="ECO:0007669"/>
    <property type="project" value="InterPro"/>
</dbReference>
<dbReference type="STRING" id="1817895.AUJ95_06640"/>
<evidence type="ECO:0000313" key="3">
    <source>
        <dbReference type="Proteomes" id="UP000183085"/>
    </source>
</evidence>
<comment type="caution">
    <text evidence="2">The sequence shown here is derived from an EMBL/GenBank/DDBJ whole genome shotgun (WGS) entry which is preliminary data.</text>
</comment>
<keyword evidence="1" id="KW-1133">Transmembrane helix</keyword>
<sequence>MRYSQYCNEKIGQRGHLWQGRFYSCPLDGVHLYMAMRYVERNPVRARIVEKAEDYTWSSAASHVRGIDNPILSIAAIDDWDKYLDITEEEEEEGKWGQHPIFRRKNRVLSPFSRITFIISAILIDYSSLFLRLRISGHTC</sequence>
<name>A0A1J5DQY1_9BACT</name>
<feature type="transmembrane region" description="Helical" evidence="1">
    <location>
        <begin position="112"/>
        <end position="131"/>
    </location>
</feature>
<dbReference type="SUPFAM" id="SSF143422">
    <property type="entry name" value="Transposase IS200-like"/>
    <property type="match status" value="1"/>
</dbReference>
<dbReference type="InterPro" id="IPR036515">
    <property type="entry name" value="Transposase_17_sf"/>
</dbReference>
<evidence type="ECO:0000313" key="2">
    <source>
        <dbReference type="EMBL" id="OIP38529.1"/>
    </source>
</evidence>
<proteinExistence type="predicted"/>
<keyword evidence="1" id="KW-0472">Membrane</keyword>
<reference evidence="2 3" key="1">
    <citation type="journal article" date="2016" name="Environ. Microbiol.">
        <title>Genomic resolution of a cold subsurface aquifer community provides metabolic insights for novel microbes adapted to high CO concentrations.</title>
        <authorList>
            <person name="Probst A.J."/>
            <person name="Castelle C.J."/>
            <person name="Singh A."/>
            <person name="Brown C.T."/>
            <person name="Anantharaman K."/>
            <person name="Sharon I."/>
            <person name="Hug L.A."/>
            <person name="Burstein D."/>
            <person name="Emerson J.B."/>
            <person name="Thomas B.C."/>
            <person name="Banfield J.F."/>
        </authorList>
    </citation>
    <scope>NUCLEOTIDE SEQUENCE [LARGE SCALE GENOMIC DNA]</scope>
    <source>
        <strain evidence="2">CG2_30_40_21</strain>
    </source>
</reference>
<evidence type="ECO:0000256" key="1">
    <source>
        <dbReference type="SAM" id="Phobius"/>
    </source>
</evidence>
<organism evidence="2 3">
    <name type="scientific">Candidatus Desantisbacteria bacterium CG2_30_40_21</name>
    <dbReference type="NCBI Taxonomy" id="1817895"/>
    <lineage>
        <taxon>Bacteria</taxon>
        <taxon>Candidatus Desantisiibacteriota</taxon>
    </lineage>
</organism>
<dbReference type="Gene3D" id="3.30.70.1290">
    <property type="entry name" value="Transposase IS200-like"/>
    <property type="match status" value="1"/>
</dbReference>